<dbReference type="CDD" id="cd00170">
    <property type="entry name" value="SEC14"/>
    <property type="match status" value="1"/>
</dbReference>
<evidence type="ECO:0000259" key="1">
    <source>
        <dbReference type="PROSITE" id="PS50191"/>
    </source>
</evidence>
<dbReference type="InterPro" id="IPR011074">
    <property type="entry name" value="CRAL/TRIO_N_dom"/>
</dbReference>
<dbReference type="InterPro" id="IPR036598">
    <property type="entry name" value="GOLD_dom_sf"/>
</dbReference>
<dbReference type="SUPFAM" id="SSF52087">
    <property type="entry name" value="CRAL/TRIO domain"/>
    <property type="match status" value="1"/>
</dbReference>
<gene>
    <name evidence="3" type="ORF">BEMITA_LOCUS12692</name>
</gene>
<dbReference type="PRINTS" id="PR00180">
    <property type="entry name" value="CRETINALDHBP"/>
</dbReference>
<dbReference type="SMART" id="SM01100">
    <property type="entry name" value="CRAL_TRIO_N"/>
    <property type="match status" value="1"/>
</dbReference>
<dbReference type="Gene3D" id="3.40.525.10">
    <property type="entry name" value="CRAL-TRIO lipid binding domain"/>
    <property type="match status" value="1"/>
</dbReference>
<dbReference type="Pfam" id="PF03765">
    <property type="entry name" value="CRAL_TRIO_N"/>
    <property type="match status" value="1"/>
</dbReference>
<evidence type="ECO:0000313" key="4">
    <source>
        <dbReference type="Proteomes" id="UP001152759"/>
    </source>
</evidence>
<dbReference type="PROSITE" id="PS50191">
    <property type="entry name" value="CRAL_TRIO"/>
    <property type="match status" value="1"/>
</dbReference>
<dbReference type="SMART" id="SM00516">
    <property type="entry name" value="SEC14"/>
    <property type="match status" value="1"/>
</dbReference>
<protein>
    <recommendedName>
        <fullName evidence="5">SEC14-like protein 2</fullName>
    </recommendedName>
</protein>
<dbReference type="SUPFAM" id="SSF101576">
    <property type="entry name" value="Supernatant protein factor (SPF), C-terminal domain"/>
    <property type="match status" value="1"/>
</dbReference>
<feature type="domain" description="GOLD" evidence="2">
    <location>
        <begin position="257"/>
        <end position="387"/>
    </location>
</feature>
<keyword evidence="4" id="KW-1185">Reference proteome</keyword>
<dbReference type="InterPro" id="IPR036865">
    <property type="entry name" value="CRAL-TRIO_dom_sf"/>
</dbReference>
<dbReference type="Pfam" id="PF00650">
    <property type="entry name" value="CRAL_TRIO"/>
    <property type="match status" value="1"/>
</dbReference>
<sequence>MPPATERIDLEDDQRFALMKFRRNVKDICTKPDHDDHFLLRWLKARNFDPEAAEKMLRESMKWRERWGVDDLEHWEPPEVLQKYYPSGISGFDKDGSPIVVIPFAGLDMYGLLHCVSKSDVVKATIKMLESYIKVAQEQTKIHGQKAAQVMCVIDMVDFNLRQYAWRPAGEVTLNMIQMYEANYPEILKVCYVVNAPKIFSLAFSIVKNFLNDYTIGKIHITKTDPAKWKALLLTKADPDQLPAHFGGTQTDPDGNPRCTMKIRQGGKIHKSYYVKRGDKIADSDNGDYCTATVKKGEKLRLSFVAPVGGSFLKWSFRTDSHDIRFGIKSQDEEGNEAIVVPLKRVAAHQMDEVGVTTLPVPCTYTVLFDNSYSFLRSKKLQYNIAVTPPIDEDGAPDISRTD</sequence>
<proteinExistence type="predicted"/>
<evidence type="ECO:0000259" key="2">
    <source>
        <dbReference type="PROSITE" id="PS50866"/>
    </source>
</evidence>
<dbReference type="Gene3D" id="2.60.120.680">
    <property type="entry name" value="GOLD domain"/>
    <property type="match status" value="1"/>
</dbReference>
<feature type="domain" description="CRAL-TRIO" evidence="1">
    <location>
        <begin position="77"/>
        <end position="254"/>
    </location>
</feature>
<accession>A0A9P0CHD9</accession>
<dbReference type="KEGG" id="btab:109044608"/>
<dbReference type="InterPro" id="IPR051064">
    <property type="entry name" value="SEC14/CRAL-TRIO_domain"/>
</dbReference>
<reference evidence="3" key="1">
    <citation type="submission" date="2021-12" db="EMBL/GenBank/DDBJ databases">
        <authorList>
            <person name="King R."/>
        </authorList>
    </citation>
    <scope>NUCLEOTIDE SEQUENCE</scope>
</reference>
<dbReference type="PANTHER" id="PTHR23324">
    <property type="entry name" value="SEC14 RELATED PROTEIN"/>
    <property type="match status" value="1"/>
</dbReference>
<dbReference type="InterPro" id="IPR036273">
    <property type="entry name" value="CRAL/TRIO_N_dom_sf"/>
</dbReference>
<dbReference type="SUPFAM" id="SSF46938">
    <property type="entry name" value="CRAL/TRIO N-terminal domain"/>
    <property type="match status" value="1"/>
</dbReference>
<dbReference type="PANTHER" id="PTHR23324:SF83">
    <property type="entry name" value="SEC14-LIKE PROTEIN 2"/>
    <property type="match status" value="1"/>
</dbReference>
<evidence type="ECO:0000313" key="3">
    <source>
        <dbReference type="EMBL" id="CAH0776625.1"/>
    </source>
</evidence>
<evidence type="ECO:0008006" key="5">
    <source>
        <dbReference type="Google" id="ProtNLM"/>
    </source>
</evidence>
<organism evidence="3 4">
    <name type="scientific">Bemisia tabaci</name>
    <name type="common">Sweetpotato whitefly</name>
    <name type="synonym">Aleurodes tabaci</name>
    <dbReference type="NCBI Taxonomy" id="7038"/>
    <lineage>
        <taxon>Eukaryota</taxon>
        <taxon>Metazoa</taxon>
        <taxon>Ecdysozoa</taxon>
        <taxon>Arthropoda</taxon>
        <taxon>Hexapoda</taxon>
        <taxon>Insecta</taxon>
        <taxon>Pterygota</taxon>
        <taxon>Neoptera</taxon>
        <taxon>Paraneoptera</taxon>
        <taxon>Hemiptera</taxon>
        <taxon>Sternorrhyncha</taxon>
        <taxon>Aleyrodoidea</taxon>
        <taxon>Aleyrodidae</taxon>
        <taxon>Aleyrodinae</taxon>
        <taxon>Bemisia</taxon>
    </lineage>
</organism>
<dbReference type="InterPro" id="IPR009038">
    <property type="entry name" value="GOLD_dom"/>
</dbReference>
<dbReference type="AlphaFoldDB" id="A0A9P0CHD9"/>
<dbReference type="PROSITE" id="PS50866">
    <property type="entry name" value="GOLD"/>
    <property type="match status" value="1"/>
</dbReference>
<dbReference type="InterPro" id="IPR001251">
    <property type="entry name" value="CRAL-TRIO_dom"/>
</dbReference>
<name>A0A9P0CHD9_BEMTA</name>
<dbReference type="EMBL" id="OU963869">
    <property type="protein sequence ID" value="CAH0776625.1"/>
    <property type="molecule type" value="Genomic_DNA"/>
</dbReference>
<dbReference type="Proteomes" id="UP001152759">
    <property type="component" value="Chromosome 8"/>
</dbReference>
<dbReference type="GO" id="GO:0005737">
    <property type="term" value="C:cytoplasm"/>
    <property type="evidence" value="ECO:0007669"/>
    <property type="project" value="TreeGrafter"/>
</dbReference>